<protein>
    <submittedName>
        <fullName evidence="1">Uncharacterized protein</fullName>
    </submittedName>
</protein>
<evidence type="ECO:0000313" key="1">
    <source>
        <dbReference type="EMBL" id="KAL2466127.1"/>
    </source>
</evidence>
<proteinExistence type="predicted"/>
<reference evidence="2" key="1">
    <citation type="submission" date="2024-07" db="EMBL/GenBank/DDBJ databases">
        <title>Two chromosome-level genome assemblies of Korean endemic species Abeliophyllum distichum and Forsythia ovata (Oleaceae).</title>
        <authorList>
            <person name="Jang H."/>
        </authorList>
    </citation>
    <scope>NUCLEOTIDE SEQUENCE [LARGE SCALE GENOMIC DNA]</scope>
</reference>
<dbReference type="EMBL" id="JBFOLK010000013">
    <property type="protein sequence ID" value="KAL2466127.1"/>
    <property type="molecule type" value="Genomic_DNA"/>
</dbReference>
<gene>
    <name evidence="1" type="ORF">Adt_41978</name>
</gene>
<name>A0ABD1PQE8_9LAMI</name>
<dbReference type="Proteomes" id="UP001604336">
    <property type="component" value="Unassembled WGS sequence"/>
</dbReference>
<organism evidence="1 2">
    <name type="scientific">Abeliophyllum distichum</name>
    <dbReference type="NCBI Taxonomy" id="126358"/>
    <lineage>
        <taxon>Eukaryota</taxon>
        <taxon>Viridiplantae</taxon>
        <taxon>Streptophyta</taxon>
        <taxon>Embryophyta</taxon>
        <taxon>Tracheophyta</taxon>
        <taxon>Spermatophyta</taxon>
        <taxon>Magnoliopsida</taxon>
        <taxon>eudicotyledons</taxon>
        <taxon>Gunneridae</taxon>
        <taxon>Pentapetalae</taxon>
        <taxon>asterids</taxon>
        <taxon>lamiids</taxon>
        <taxon>Lamiales</taxon>
        <taxon>Oleaceae</taxon>
        <taxon>Forsythieae</taxon>
        <taxon>Abeliophyllum</taxon>
    </lineage>
</organism>
<keyword evidence="2" id="KW-1185">Reference proteome</keyword>
<dbReference type="AlphaFoldDB" id="A0ABD1PQE8"/>
<evidence type="ECO:0000313" key="2">
    <source>
        <dbReference type="Proteomes" id="UP001604336"/>
    </source>
</evidence>
<accession>A0ABD1PQE8</accession>
<comment type="caution">
    <text evidence="1">The sequence shown here is derived from an EMBL/GenBank/DDBJ whole genome shotgun (WGS) entry which is preliminary data.</text>
</comment>
<sequence>MQLIQDKDKLLKDFISWFNRATLGIKNLQMSAVVTAMMSGTRSRPFKMSLSKNLPDTMHELLKRGDKYVDAEKAYLITKTGEDTGGKKSRHYFAGLHHYRRRARRRRKIFIISPFSLHTTEDLMMPPLEYPLFGPPYPAPYLPPTPFPHPLPNLGTLNPPPGPKIPPIPIINIR</sequence>